<evidence type="ECO:0000259" key="3">
    <source>
        <dbReference type="PROSITE" id="PS50977"/>
    </source>
</evidence>
<dbReference type="PANTHER" id="PTHR30328:SF54">
    <property type="entry name" value="HTH-TYPE TRANSCRIPTIONAL REPRESSOR SCO4008"/>
    <property type="match status" value="1"/>
</dbReference>
<feature type="domain" description="HTH tetR-type" evidence="3">
    <location>
        <begin position="6"/>
        <end position="66"/>
    </location>
</feature>
<reference evidence="4 5" key="1">
    <citation type="submission" date="2020-08" db="EMBL/GenBank/DDBJ databases">
        <title>Genomic Encyclopedia of Type Strains, Phase IV (KMG-IV): sequencing the most valuable type-strain genomes for metagenomic binning, comparative biology and taxonomic classification.</title>
        <authorList>
            <person name="Goeker M."/>
        </authorList>
    </citation>
    <scope>NUCLEOTIDE SEQUENCE [LARGE SCALE GENOMIC DNA]</scope>
    <source>
        <strain evidence="4 5">DSM 17976</strain>
    </source>
</reference>
<dbReference type="InterPro" id="IPR009057">
    <property type="entry name" value="Homeodomain-like_sf"/>
</dbReference>
<proteinExistence type="predicted"/>
<comment type="caution">
    <text evidence="4">The sequence shown here is derived from an EMBL/GenBank/DDBJ whole genome shotgun (WGS) entry which is preliminary data.</text>
</comment>
<sequence>MSELDLTTEEKILKAAETIFLRDGYDGSRMQDIANEAGINKALLHYYFRSKDKLFEHVFDKKIGIFFPKADGVFDLDIDFADKIGLIIEGYINLLRENPYLPLFVLNTVNNPEKSDFIKKLPVGLMQKIALNYFVELQKGNVRSINPMQFVMSIMGMCAFPFLARPILLNAFGADKEAFDVLMKQRIEELKLYVKLILTP</sequence>
<dbReference type="SUPFAM" id="SSF46689">
    <property type="entry name" value="Homeodomain-like"/>
    <property type="match status" value="1"/>
</dbReference>
<dbReference type="AlphaFoldDB" id="A0A7W5ZQH4"/>
<keyword evidence="1 2" id="KW-0238">DNA-binding</keyword>
<keyword evidence="5" id="KW-1185">Reference proteome</keyword>
<dbReference type="PRINTS" id="PR00455">
    <property type="entry name" value="HTHTETR"/>
</dbReference>
<feature type="DNA-binding region" description="H-T-H motif" evidence="2">
    <location>
        <begin position="29"/>
        <end position="48"/>
    </location>
</feature>
<dbReference type="EMBL" id="JACIBY010000021">
    <property type="protein sequence ID" value="MBB3841790.1"/>
    <property type="molecule type" value="Genomic_DNA"/>
</dbReference>
<name>A0A7W5ZQH4_9BACT</name>
<protein>
    <submittedName>
        <fullName evidence="4">AcrR family transcriptional regulator</fullName>
    </submittedName>
</protein>
<organism evidence="4 5">
    <name type="scientific">Runella defluvii</name>
    <dbReference type="NCBI Taxonomy" id="370973"/>
    <lineage>
        <taxon>Bacteria</taxon>
        <taxon>Pseudomonadati</taxon>
        <taxon>Bacteroidota</taxon>
        <taxon>Cytophagia</taxon>
        <taxon>Cytophagales</taxon>
        <taxon>Spirosomataceae</taxon>
        <taxon>Runella</taxon>
    </lineage>
</organism>
<gene>
    <name evidence="4" type="ORF">FHS57_005819</name>
</gene>
<accession>A0A7W5ZQH4</accession>
<dbReference type="GO" id="GO:0003677">
    <property type="term" value="F:DNA binding"/>
    <property type="evidence" value="ECO:0007669"/>
    <property type="project" value="UniProtKB-UniRule"/>
</dbReference>
<dbReference type="PROSITE" id="PS50977">
    <property type="entry name" value="HTH_TETR_2"/>
    <property type="match status" value="1"/>
</dbReference>
<dbReference type="InterPro" id="IPR001647">
    <property type="entry name" value="HTH_TetR"/>
</dbReference>
<evidence type="ECO:0000313" key="5">
    <source>
        <dbReference type="Proteomes" id="UP000541352"/>
    </source>
</evidence>
<dbReference type="RefSeq" id="WP_183979689.1">
    <property type="nucleotide sequence ID" value="NZ_JACIBY010000021.1"/>
</dbReference>
<dbReference type="PANTHER" id="PTHR30328">
    <property type="entry name" value="TRANSCRIPTIONAL REPRESSOR"/>
    <property type="match status" value="1"/>
</dbReference>
<evidence type="ECO:0000256" key="2">
    <source>
        <dbReference type="PROSITE-ProRule" id="PRU00335"/>
    </source>
</evidence>
<dbReference type="Pfam" id="PF00440">
    <property type="entry name" value="TetR_N"/>
    <property type="match status" value="1"/>
</dbReference>
<dbReference type="Gene3D" id="1.10.357.10">
    <property type="entry name" value="Tetracycline Repressor, domain 2"/>
    <property type="match status" value="1"/>
</dbReference>
<evidence type="ECO:0000313" key="4">
    <source>
        <dbReference type="EMBL" id="MBB3841790.1"/>
    </source>
</evidence>
<dbReference type="InterPro" id="IPR050109">
    <property type="entry name" value="HTH-type_TetR-like_transc_reg"/>
</dbReference>
<dbReference type="Proteomes" id="UP000541352">
    <property type="component" value="Unassembled WGS sequence"/>
</dbReference>
<evidence type="ECO:0000256" key="1">
    <source>
        <dbReference type="ARBA" id="ARBA00023125"/>
    </source>
</evidence>